<organism evidence="2 3">
    <name type="scientific">Anaerovirgula multivorans</name>
    <dbReference type="NCBI Taxonomy" id="312168"/>
    <lineage>
        <taxon>Bacteria</taxon>
        <taxon>Bacillati</taxon>
        <taxon>Bacillota</taxon>
        <taxon>Clostridia</taxon>
        <taxon>Peptostreptococcales</taxon>
        <taxon>Natronincolaceae</taxon>
        <taxon>Anaerovirgula</taxon>
    </lineage>
</organism>
<dbReference type="AlphaFoldDB" id="A0A239D7T3"/>
<accession>A0A239D7T3</accession>
<dbReference type="Proteomes" id="UP000198304">
    <property type="component" value="Unassembled WGS sequence"/>
</dbReference>
<dbReference type="InterPro" id="IPR001387">
    <property type="entry name" value="Cro/C1-type_HTH"/>
</dbReference>
<feature type="domain" description="HTH cro/C1-type" evidence="1">
    <location>
        <begin position="4"/>
        <end position="57"/>
    </location>
</feature>
<sequence length="66" mass="7566">MNLMRKKREELNLTQEKLAEIVGVDRSTITKIENGGRTSVKTAKKISGILGFEWTSFFEKQEKYSA</sequence>
<dbReference type="InterPro" id="IPR010982">
    <property type="entry name" value="Lambda_DNA-bd_dom_sf"/>
</dbReference>
<dbReference type="Pfam" id="PF01381">
    <property type="entry name" value="HTH_3"/>
    <property type="match status" value="1"/>
</dbReference>
<dbReference type="RefSeq" id="WP_089282546.1">
    <property type="nucleotide sequence ID" value="NZ_FZOJ01000007.1"/>
</dbReference>
<dbReference type="PROSITE" id="PS50943">
    <property type="entry name" value="HTH_CROC1"/>
    <property type="match status" value="1"/>
</dbReference>
<protein>
    <submittedName>
        <fullName evidence="2">Putative transcriptional regulator</fullName>
    </submittedName>
</protein>
<keyword evidence="3" id="KW-1185">Reference proteome</keyword>
<dbReference type="SUPFAM" id="SSF47413">
    <property type="entry name" value="lambda repressor-like DNA-binding domains"/>
    <property type="match status" value="1"/>
</dbReference>
<reference evidence="2 3" key="1">
    <citation type="submission" date="2017-06" db="EMBL/GenBank/DDBJ databases">
        <authorList>
            <person name="Kim H.J."/>
            <person name="Triplett B.A."/>
        </authorList>
    </citation>
    <scope>NUCLEOTIDE SEQUENCE [LARGE SCALE GENOMIC DNA]</scope>
    <source>
        <strain evidence="2 3">SCA</strain>
    </source>
</reference>
<dbReference type="Gene3D" id="1.10.260.40">
    <property type="entry name" value="lambda repressor-like DNA-binding domains"/>
    <property type="match status" value="1"/>
</dbReference>
<gene>
    <name evidence="2" type="ORF">SAMN05446037_100730</name>
</gene>
<dbReference type="CDD" id="cd00093">
    <property type="entry name" value="HTH_XRE"/>
    <property type="match status" value="1"/>
</dbReference>
<dbReference type="OrthoDB" id="1684348at2"/>
<name>A0A239D7T3_9FIRM</name>
<dbReference type="GO" id="GO:0003677">
    <property type="term" value="F:DNA binding"/>
    <property type="evidence" value="ECO:0007669"/>
    <property type="project" value="InterPro"/>
</dbReference>
<dbReference type="EMBL" id="FZOJ01000007">
    <property type="protein sequence ID" value="SNS28078.1"/>
    <property type="molecule type" value="Genomic_DNA"/>
</dbReference>
<evidence type="ECO:0000313" key="3">
    <source>
        <dbReference type="Proteomes" id="UP000198304"/>
    </source>
</evidence>
<evidence type="ECO:0000313" key="2">
    <source>
        <dbReference type="EMBL" id="SNS28078.1"/>
    </source>
</evidence>
<proteinExistence type="predicted"/>
<dbReference type="SMART" id="SM00530">
    <property type="entry name" value="HTH_XRE"/>
    <property type="match status" value="1"/>
</dbReference>
<evidence type="ECO:0000259" key="1">
    <source>
        <dbReference type="PROSITE" id="PS50943"/>
    </source>
</evidence>